<dbReference type="STRING" id="1306861.A0A4U6XIB9"/>
<dbReference type="InterPro" id="IPR001128">
    <property type="entry name" value="Cyt_P450"/>
</dbReference>
<keyword evidence="5" id="KW-0408">Iron</keyword>
<dbReference type="AlphaFoldDB" id="A0A4U6XIB9"/>
<protein>
    <submittedName>
        <fullName evidence="7">Uncharacterized protein</fullName>
    </submittedName>
</protein>
<evidence type="ECO:0000256" key="6">
    <source>
        <dbReference type="SAM" id="Phobius"/>
    </source>
</evidence>
<keyword evidence="4" id="KW-0479">Metal-binding</keyword>
<dbReference type="EMBL" id="PJEX01000105">
    <property type="protein sequence ID" value="TKW55273.1"/>
    <property type="molecule type" value="Genomic_DNA"/>
</dbReference>
<comment type="similarity">
    <text evidence="2">Belongs to the cytochrome P450 family.</text>
</comment>
<name>A0A4U6XIB9_9PEZI</name>
<dbReference type="PANTHER" id="PTHR24305:SF232">
    <property type="entry name" value="P450, PUTATIVE (EUROFUNG)-RELATED"/>
    <property type="match status" value="1"/>
</dbReference>
<organism evidence="7 8">
    <name type="scientific">Colletotrichum tanaceti</name>
    <dbReference type="NCBI Taxonomy" id="1306861"/>
    <lineage>
        <taxon>Eukaryota</taxon>
        <taxon>Fungi</taxon>
        <taxon>Dikarya</taxon>
        <taxon>Ascomycota</taxon>
        <taxon>Pezizomycotina</taxon>
        <taxon>Sordariomycetes</taxon>
        <taxon>Hypocreomycetidae</taxon>
        <taxon>Glomerellales</taxon>
        <taxon>Glomerellaceae</taxon>
        <taxon>Colletotrichum</taxon>
        <taxon>Colletotrichum destructivum species complex</taxon>
    </lineage>
</organism>
<dbReference type="InterPro" id="IPR050121">
    <property type="entry name" value="Cytochrome_P450_monoxygenase"/>
</dbReference>
<dbReference type="InterPro" id="IPR036396">
    <property type="entry name" value="Cyt_P450_sf"/>
</dbReference>
<evidence type="ECO:0000313" key="8">
    <source>
        <dbReference type="Proteomes" id="UP000310108"/>
    </source>
</evidence>
<dbReference type="Proteomes" id="UP000310108">
    <property type="component" value="Unassembled WGS sequence"/>
</dbReference>
<dbReference type="GO" id="GO:0020037">
    <property type="term" value="F:heme binding"/>
    <property type="evidence" value="ECO:0007669"/>
    <property type="project" value="InterPro"/>
</dbReference>
<keyword evidence="6" id="KW-1133">Transmembrane helix</keyword>
<gene>
    <name evidence="7" type="ORF">CTA1_1116</name>
</gene>
<accession>A0A4U6XIB9</accession>
<dbReference type="Gene3D" id="1.10.630.10">
    <property type="entry name" value="Cytochrome P450"/>
    <property type="match status" value="1"/>
</dbReference>
<sequence>MDYYYYYTGGIFGFTVSRVAVAIALCALVAYLSFRALLPRPLPGIPYNEAASRSVLGDMPEMVGHAEKTGELYDWLGAQNVKHRSPIVQVFGRPFGKPWVIVSDFRETQDILMRRVKELDRSAFTADLLGGVIPEHHSRWQTNDGWRGRRRLVGDVLTPSFLNKVAAPLLHESTMRMTDLWREKARLAKGRPFWAMKDISHCALDAVLGFTFGPGLEGLSATQPNLDYLSSLPFPPPSGGVGGADAAYGGLTPVAFPHAPSNPVIEALFTISDSLETAMKSLFPVLAHWLLRQRQAMKTAIGLKEDLLRRQVDLSAARVRSGSSSPEDHVVRCAVDEMVRRERGLAAKEQRPPDFHTRFFYDELYGFTLGGHESTTNSNQWGIKTLARHQAQQAELRSRLREALPLAVAERRVPTAQEIMQVRCPYLEASIEELFRVSLTAPVCVRSATQDTRILGCHIPKGTVVFQVWNQAGYTQPGFAVDEALRTPAAQMAAAAAAAKGPTPFGPGGPGGLGDESGFDTAAYVPERWLVKTEDGREVFDATRGRNMIFSMGPRGCYGRKLAYVQFRMMVVLVLWNFRLEELPGKLNTTGAYDKLTREPHDCYVKLTALPL</sequence>
<dbReference type="SUPFAM" id="SSF48264">
    <property type="entry name" value="Cytochrome P450"/>
    <property type="match status" value="1"/>
</dbReference>
<dbReference type="Pfam" id="PF00067">
    <property type="entry name" value="p450"/>
    <property type="match status" value="2"/>
</dbReference>
<evidence type="ECO:0000256" key="1">
    <source>
        <dbReference type="ARBA" id="ARBA00001971"/>
    </source>
</evidence>
<evidence type="ECO:0000256" key="3">
    <source>
        <dbReference type="ARBA" id="ARBA00022617"/>
    </source>
</evidence>
<evidence type="ECO:0000256" key="5">
    <source>
        <dbReference type="ARBA" id="ARBA00023004"/>
    </source>
</evidence>
<dbReference type="GO" id="GO:0016705">
    <property type="term" value="F:oxidoreductase activity, acting on paired donors, with incorporation or reduction of molecular oxygen"/>
    <property type="evidence" value="ECO:0007669"/>
    <property type="project" value="InterPro"/>
</dbReference>
<comment type="caution">
    <text evidence="7">The sequence shown here is derived from an EMBL/GenBank/DDBJ whole genome shotgun (WGS) entry which is preliminary data.</text>
</comment>
<keyword evidence="6" id="KW-0812">Transmembrane</keyword>
<evidence type="ECO:0000256" key="4">
    <source>
        <dbReference type="ARBA" id="ARBA00022723"/>
    </source>
</evidence>
<keyword evidence="3" id="KW-0349">Heme</keyword>
<reference evidence="7 8" key="1">
    <citation type="journal article" date="2019" name="PLoS ONE">
        <title>Comparative genome analysis indicates high evolutionary potential of pathogenicity genes in Colletotrichum tanaceti.</title>
        <authorList>
            <person name="Lelwala R.V."/>
            <person name="Korhonen P.K."/>
            <person name="Young N.D."/>
            <person name="Scott J.B."/>
            <person name="Ades P.A."/>
            <person name="Gasser R.B."/>
            <person name="Taylor P.W.J."/>
        </authorList>
    </citation>
    <scope>NUCLEOTIDE SEQUENCE [LARGE SCALE GENOMIC DNA]</scope>
    <source>
        <strain evidence="7">BRIP57314</strain>
    </source>
</reference>
<keyword evidence="6" id="KW-0472">Membrane</keyword>
<keyword evidence="8" id="KW-1185">Reference proteome</keyword>
<evidence type="ECO:0000256" key="2">
    <source>
        <dbReference type="ARBA" id="ARBA00010617"/>
    </source>
</evidence>
<dbReference type="GO" id="GO:0004497">
    <property type="term" value="F:monooxygenase activity"/>
    <property type="evidence" value="ECO:0007669"/>
    <property type="project" value="InterPro"/>
</dbReference>
<proteinExistence type="inferred from homology"/>
<comment type="cofactor">
    <cofactor evidence="1">
        <name>heme</name>
        <dbReference type="ChEBI" id="CHEBI:30413"/>
    </cofactor>
</comment>
<feature type="transmembrane region" description="Helical" evidence="6">
    <location>
        <begin position="6"/>
        <end position="32"/>
    </location>
</feature>
<dbReference type="PANTHER" id="PTHR24305">
    <property type="entry name" value="CYTOCHROME P450"/>
    <property type="match status" value="1"/>
</dbReference>
<dbReference type="GO" id="GO:0005506">
    <property type="term" value="F:iron ion binding"/>
    <property type="evidence" value="ECO:0007669"/>
    <property type="project" value="InterPro"/>
</dbReference>
<evidence type="ECO:0000313" key="7">
    <source>
        <dbReference type="EMBL" id="TKW55273.1"/>
    </source>
</evidence>